<proteinExistence type="predicted"/>
<feature type="transmembrane region" description="Helical" evidence="1">
    <location>
        <begin position="75"/>
        <end position="93"/>
    </location>
</feature>
<keyword evidence="1" id="KW-0812">Transmembrane</keyword>
<protein>
    <recommendedName>
        <fullName evidence="4">DUF2160 domain-containing protein</fullName>
    </recommendedName>
</protein>
<sequence length="94" mass="10781">MWLTLEWMEWTVPTAIFCGTIILTVIGMAVWQTVAPSLERRGFLPIPTTPGDRLFIGILTSVYIFFAWIGLTHFALWILLIVVVCWIIIVMIWG</sequence>
<feature type="transmembrane region" description="Helical" evidence="1">
    <location>
        <begin position="52"/>
        <end position="69"/>
    </location>
</feature>
<accession>A0A8J6T8T7</accession>
<name>A0A8J6T8T7_9DELT</name>
<dbReference type="AlphaFoldDB" id="A0A8J6T8T7"/>
<evidence type="ECO:0000313" key="2">
    <source>
        <dbReference type="EMBL" id="MBC8178809.1"/>
    </source>
</evidence>
<comment type="caution">
    <text evidence="2">The sequence shown here is derived from an EMBL/GenBank/DDBJ whole genome shotgun (WGS) entry which is preliminary data.</text>
</comment>
<dbReference type="EMBL" id="JACNJD010000316">
    <property type="protein sequence ID" value="MBC8178809.1"/>
    <property type="molecule type" value="Genomic_DNA"/>
</dbReference>
<evidence type="ECO:0008006" key="4">
    <source>
        <dbReference type="Google" id="ProtNLM"/>
    </source>
</evidence>
<evidence type="ECO:0000313" key="3">
    <source>
        <dbReference type="Proteomes" id="UP000650524"/>
    </source>
</evidence>
<evidence type="ECO:0000256" key="1">
    <source>
        <dbReference type="SAM" id="Phobius"/>
    </source>
</evidence>
<dbReference type="InterPro" id="IPR018678">
    <property type="entry name" value="DUF2160_TM"/>
</dbReference>
<dbReference type="Proteomes" id="UP000650524">
    <property type="component" value="Unassembled WGS sequence"/>
</dbReference>
<gene>
    <name evidence="2" type="ORF">H8E19_15505</name>
</gene>
<reference evidence="2 3" key="1">
    <citation type="submission" date="2020-08" db="EMBL/GenBank/DDBJ databases">
        <title>Bridging the membrane lipid divide: bacteria of the FCB group superphylum have the potential to synthesize archaeal ether lipids.</title>
        <authorList>
            <person name="Villanueva L."/>
            <person name="Von Meijenfeldt F.A.B."/>
            <person name="Westbye A.B."/>
            <person name="Yadav S."/>
            <person name="Hopmans E.C."/>
            <person name="Dutilh B.E."/>
            <person name="Sinninghe Damste J.S."/>
        </authorList>
    </citation>
    <scope>NUCLEOTIDE SEQUENCE [LARGE SCALE GENOMIC DNA]</scope>
    <source>
        <strain evidence="2">NIOZ-UU27</strain>
    </source>
</reference>
<feature type="transmembrane region" description="Helical" evidence="1">
    <location>
        <begin position="12"/>
        <end position="31"/>
    </location>
</feature>
<keyword evidence="1" id="KW-0472">Membrane</keyword>
<organism evidence="2 3">
    <name type="scientific">Candidatus Desulfacyla euxinica</name>
    <dbReference type="NCBI Taxonomy" id="2841693"/>
    <lineage>
        <taxon>Bacteria</taxon>
        <taxon>Deltaproteobacteria</taxon>
        <taxon>Candidatus Desulfacyla</taxon>
    </lineage>
</organism>
<keyword evidence="1" id="KW-1133">Transmembrane helix</keyword>
<dbReference type="Pfam" id="PF09928">
    <property type="entry name" value="DUF2160"/>
    <property type="match status" value="1"/>
</dbReference>